<proteinExistence type="predicted"/>
<organism evidence="2 3">
    <name type="scientific">Kiloniella litopenaei</name>
    <dbReference type="NCBI Taxonomy" id="1549748"/>
    <lineage>
        <taxon>Bacteria</taxon>
        <taxon>Pseudomonadati</taxon>
        <taxon>Pseudomonadota</taxon>
        <taxon>Alphaproteobacteria</taxon>
        <taxon>Rhodospirillales</taxon>
        <taxon>Kiloniellaceae</taxon>
        <taxon>Kiloniella</taxon>
    </lineage>
</organism>
<comment type="caution">
    <text evidence="2">The sequence shown here is derived from an EMBL/GenBank/DDBJ whole genome shotgun (WGS) entry which is preliminary data.</text>
</comment>
<dbReference type="PANTHER" id="PTHR48098:SF6">
    <property type="entry name" value="FERRI-BACILLIBACTIN ESTERASE BESA"/>
    <property type="match status" value="1"/>
</dbReference>
<evidence type="ECO:0000313" key="2">
    <source>
        <dbReference type="EMBL" id="KKJ77874.1"/>
    </source>
</evidence>
<dbReference type="EMBL" id="LANI01000003">
    <property type="protein sequence ID" value="KKJ77874.1"/>
    <property type="molecule type" value="Genomic_DNA"/>
</dbReference>
<dbReference type="SUPFAM" id="SSF53474">
    <property type="entry name" value="alpha/beta-Hydrolases"/>
    <property type="match status" value="1"/>
</dbReference>
<dbReference type="OrthoDB" id="5523653at2"/>
<dbReference type="Proteomes" id="UP000034491">
    <property type="component" value="Unassembled WGS sequence"/>
</dbReference>
<keyword evidence="3" id="KW-1185">Reference proteome</keyword>
<dbReference type="STRING" id="1549748.WH95_05475"/>
<feature type="chain" id="PRO_5005640652" description="Alpha/beta hydrolase" evidence="1">
    <location>
        <begin position="21"/>
        <end position="281"/>
    </location>
</feature>
<keyword evidence="1" id="KW-0732">Signal</keyword>
<gene>
    <name evidence="2" type="ORF">WH95_05475</name>
</gene>
<evidence type="ECO:0000256" key="1">
    <source>
        <dbReference type="SAM" id="SignalP"/>
    </source>
</evidence>
<name>A0A0M2RBS5_9PROT</name>
<dbReference type="PANTHER" id="PTHR48098">
    <property type="entry name" value="ENTEROCHELIN ESTERASE-RELATED"/>
    <property type="match status" value="1"/>
</dbReference>
<protein>
    <recommendedName>
        <fullName evidence="4">Alpha/beta hydrolase</fullName>
    </recommendedName>
</protein>
<accession>A0A0M2RBS5</accession>
<dbReference type="Pfam" id="PF00756">
    <property type="entry name" value="Esterase"/>
    <property type="match status" value="1"/>
</dbReference>
<dbReference type="Gene3D" id="3.40.50.1820">
    <property type="entry name" value="alpha/beta hydrolase"/>
    <property type="match status" value="1"/>
</dbReference>
<feature type="signal peptide" evidence="1">
    <location>
        <begin position="1"/>
        <end position="20"/>
    </location>
</feature>
<dbReference type="InterPro" id="IPR050583">
    <property type="entry name" value="Mycobacterial_A85_antigen"/>
</dbReference>
<dbReference type="InterPro" id="IPR000801">
    <property type="entry name" value="Esterase-like"/>
</dbReference>
<dbReference type="InterPro" id="IPR029058">
    <property type="entry name" value="AB_hydrolase_fold"/>
</dbReference>
<reference evidence="2" key="1">
    <citation type="submission" date="2015-03" db="EMBL/GenBank/DDBJ databases">
        <title>Genome sequence of Kiloniella sp. P1-1, isolated from the gut microflora of Pacific white shrimp, Penaeus vannamei.</title>
        <authorList>
            <person name="Shao Z."/>
            <person name="Wang L."/>
            <person name="Li X."/>
        </authorList>
    </citation>
    <scope>NUCLEOTIDE SEQUENCE [LARGE SCALE GENOMIC DNA]</scope>
    <source>
        <strain evidence="2">P1-1</strain>
    </source>
</reference>
<evidence type="ECO:0008006" key="4">
    <source>
        <dbReference type="Google" id="ProtNLM"/>
    </source>
</evidence>
<dbReference type="RefSeq" id="WP_046504051.1">
    <property type="nucleotide sequence ID" value="NZ_LANI01000003.1"/>
</dbReference>
<dbReference type="AlphaFoldDB" id="A0A0M2RBS5"/>
<evidence type="ECO:0000313" key="3">
    <source>
        <dbReference type="Proteomes" id="UP000034491"/>
    </source>
</evidence>
<sequence length="281" mass="32144">MKSHFIIIPAILFSLFFSHAAFSQEIGHFEITRSEVHQIKSKTLGRIYEVFIRLPRGYDKKDQQQYPVIYSNDGPYPFLVGSSVTQLLASDKAILVGVSFAQDENGMASRVRDLTPIKNKSWTKYQTGGAVKFLEFIETEVISFIEKNYRTNSTRIFTGQSLGGSFGTWVLLTKPELFSHYILTSPSLWYKDNMIFDIEKKYAQKNDTLAAKVYFAIGGLETKENGMHYDMVEDLKSFTKQLAARNYKQFEMKSEIIEGTTHKATYPVGFTKGLLWLLDDL</sequence>